<proteinExistence type="predicted"/>
<sequence>MCLSNVDLLQRPLAERGRSNSPQRFSSDSNRPPLVQTCLLGIPAIKRSTFFGDTPTTIILLVPNYLNSGAALRVRSSSASALKKIYFSSAFIFQGRRLRFLLSFLSQCRFSLHFPVPYTSYYFKSGGSIPHQ</sequence>
<organism evidence="1 2">
    <name type="scientific">Nephila pilipes</name>
    <name type="common">Giant wood spider</name>
    <name type="synonym">Nephila maculata</name>
    <dbReference type="NCBI Taxonomy" id="299642"/>
    <lineage>
        <taxon>Eukaryota</taxon>
        <taxon>Metazoa</taxon>
        <taxon>Ecdysozoa</taxon>
        <taxon>Arthropoda</taxon>
        <taxon>Chelicerata</taxon>
        <taxon>Arachnida</taxon>
        <taxon>Araneae</taxon>
        <taxon>Araneomorphae</taxon>
        <taxon>Entelegynae</taxon>
        <taxon>Araneoidea</taxon>
        <taxon>Nephilidae</taxon>
        <taxon>Nephila</taxon>
    </lineage>
</organism>
<comment type="caution">
    <text evidence="1">The sequence shown here is derived from an EMBL/GenBank/DDBJ whole genome shotgun (WGS) entry which is preliminary data.</text>
</comment>
<evidence type="ECO:0000313" key="2">
    <source>
        <dbReference type="Proteomes" id="UP000887013"/>
    </source>
</evidence>
<accession>A0A8X6MZ27</accession>
<reference evidence="1" key="1">
    <citation type="submission" date="2020-08" db="EMBL/GenBank/DDBJ databases">
        <title>Multicomponent nature underlies the extraordinary mechanical properties of spider dragline silk.</title>
        <authorList>
            <person name="Kono N."/>
            <person name="Nakamura H."/>
            <person name="Mori M."/>
            <person name="Yoshida Y."/>
            <person name="Ohtoshi R."/>
            <person name="Malay A.D."/>
            <person name="Moran D.A.P."/>
            <person name="Tomita M."/>
            <person name="Numata K."/>
            <person name="Arakawa K."/>
        </authorList>
    </citation>
    <scope>NUCLEOTIDE SEQUENCE</scope>
</reference>
<keyword evidence="2" id="KW-1185">Reference proteome</keyword>
<dbReference type="Proteomes" id="UP000887013">
    <property type="component" value="Unassembled WGS sequence"/>
</dbReference>
<name>A0A8X6MZ27_NEPPI</name>
<gene>
    <name evidence="1" type="ORF">NPIL_554881</name>
</gene>
<dbReference type="EMBL" id="BMAW01098500">
    <property type="protein sequence ID" value="GFS85152.1"/>
    <property type="molecule type" value="Genomic_DNA"/>
</dbReference>
<dbReference type="AlphaFoldDB" id="A0A8X6MZ27"/>
<protein>
    <submittedName>
        <fullName evidence="1">Uncharacterized protein</fullName>
    </submittedName>
</protein>
<evidence type="ECO:0000313" key="1">
    <source>
        <dbReference type="EMBL" id="GFS85152.1"/>
    </source>
</evidence>